<name>A0ABD3QRK7_9STRA</name>
<protein>
    <recommendedName>
        <fullName evidence="3">Reverse transcriptase domain-containing protein</fullName>
    </recommendedName>
</protein>
<dbReference type="Proteomes" id="UP001530315">
    <property type="component" value="Unassembled WGS sequence"/>
</dbReference>
<reference evidence="1 2" key="1">
    <citation type="submission" date="2024-10" db="EMBL/GenBank/DDBJ databases">
        <title>Updated reference genomes for cyclostephanoid diatoms.</title>
        <authorList>
            <person name="Roberts W.R."/>
            <person name="Alverson A.J."/>
        </authorList>
    </citation>
    <scope>NUCLEOTIDE SEQUENCE [LARGE SCALE GENOMIC DNA]</scope>
    <source>
        <strain evidence="1 2">AJA276-08</strain>
    </source>
</reference>
<evidence type="ECO:0000313" key="1">
    <source>
        <dbReference type="EMBL" id="KAL3802732.1"/>
    </source>
</evidence>
<accession>A0ABD3QRK7</accession>
<gene>
    <name evidence="1" type="ORF">ACHAW5_003983</name>
</gene>
<sequence>MHCYKSRGFGSRITSPISGFVIDFLGEIYMDDTDLIVTHPDLETPEAVVERLSLLAEAWASGLNSTGGTINPDKSRWMLASYEWLNGIWGYSQQPQVDLTIPLPDGTPAPISNGQVTTVEKSLGVWSAIDGNDSKHTEENVTGKTAGWINKMRNAHLPARMGWVAYRFKLWAGIRYGIATLAIPLAEARGVLHTENFQCLSFLGINRNAKREWRTLHRAFGGIGLFSFTVKHTIGMINMLIQHYGAGSTLAQKMTTSMEALQLEIGCIGSPFGENYDELHLLATASWTKSLWERLHYYKFCVHLDYPPLLLPGKCNALLVRLFRDAGYKGHLLQDLNRCRLYLKLLFLSDIATACGRFINAGLVLRPDSPDKGVSAFVFPNERPSSGAWRLWLEFWTAFAGPGWSLRTPLGLWDHPTHR</sequence>
<evidence type="ECO:0008006" key="3">
    <source>
        <dbReference type="Google" id="ProtNLM"/>
    </source>
</evidence>
<keyword evidence="2" id="KW-1185">Reference proteome</keyword>
<organism evidence="1 2">
    <name type="scientific">Stephanodiscus triporus</name>
    <dbReference type="NCBI Taxonomy" id="2934178"/>
    <lineage>
        <taxon>Eukaryota</taxon>
        <taxon>Sar</taxon>
        <taxon>Stramenopiles</taxon>
        <taxon>Ochrophyta</taxon>
        <taxon>Bacillariophyta</taxon>
        <taxon>Coscinodiscophyceae</taxon>
        <taxon>Thalassiosirophycidae</taxon>
        <taxon>Stephanodiscales</taxon>
        <taxon>Stephanodiscaceae</taxon>
        <taxon>Stephanodiscus</taxon>
    </lineage>
</organism>
<proteinExistence type="predicted"/>
<dbReference type="AlphaFoldDB" id="A0ABD3QRK7"/>
<evidence type="ECO:0000313" key="2">
    <source>
        <dbReference type="Proteomes" id="UP001530315"/>
    </source>
</evidence>
<comment type="caution">
    <text evidence="1">The sequence shown here is derived from an EMBL/GenBank/DDBJ whole genome shotgun (WGS) entry which is preliminary data.</text>
</comment>
<dbReference type="EMBL" id="JALLAZ020000136">
    <property type="protein sequence ID" value="KAL3802732.1"/>
    <property type="molecule type" value="Genomic_DNA"/>
</dbReference>